<dbReference type="InterPro" id="IPR045851">
    <property type="entry name" value="AMP-bd_C_sf"/>
</dbReference>
<dbReference type="EMBL" id="AWXZ01000039">
    <property type="protein sequence ID" value="ESR23130.1"/>
    <property type="molecule type" value="Genomic_DNA"/>
</dbReference>
<keyword evidence="3" id="KW-0276">Fatty acid metabolism</keyword>
<gene>
    <name evidence="10" type="ORF">N177_3198</name>
</gene>
<evidence type="ECO:0000259" key="8">
    <source>
        <dbReference type="Pfam" id="PF00501"/>
    </source>
</evidence>
<dbReference type="GO" id="GO:0016874">
    <property type="term" value="F:ligase activity"/>
    <property type="evidence" value="ECO:0007669"/>
    <property type="project" value="UniProtKB-KW"/>
</dbReference>
<dbReference type="SUPFAM" id="SSF56801">
    <property type="entry name" value="Acetyl-CoA synthetase-like"/>
    <property type="match status" value="1"/>
</dbReference>
<dbReference type="RefSeq" id="WP_023433317.1">
    <property type="nucleotide sequence ID" value="NZ_AWXZ01000039.1"/>
</dbReference>
<comment type="caution">
    <text evidence="10">The sequence shown here is derived from an EMBL/GenBank/DDBJ whole genome shotgun (WGS) entry which is preliminary data.</text>
</comment>
<evidence type="ECO:0000256" key="6">
    <source>
        <dbReference type="ARBA" id="ARBA00066616"/>
    </source>
</evidence>
<evidence type="ECO:0000256" key="3">
    <source>
        <dbReference type="ARBA" id="ARBA00022832"/>
    </source>
</evidence>
<organism evidence="10 11">
    <name type="scientific">Lutibaculum baratangense AMV1</name>
    <dbReference type="NCBI Taxonomy" id="631454"/>
    <lineage>
        <taxon>Bacteria</taxon>
        <taxon>Pseudomonadati</taxon>
        <taxon>Pseudomonadota</taxon>
        <taxon>Alphaproteobacteria</taxon>
        <taxon>Hyphomicrobiales</taxon>
        <taxon>Tepidamorphaceae</taxon>
        <taxon>Lutibaculum</taxon>
    </lineage>
</organism>
<reference evidence="10 11" key="1">
    <citation type="journal article" date="2014" name="Genome Announc.">
        <title>Draft Genome Sequence of Lutibaculum baratangense Strain AMV1T, Isolated from a Mud Volcano in Andamans, India.</title>
        <authorList>
            <person name="Singh A."/>
            <person name="Sreenivas A."/>
            <person name="Sathyanarayana Reddy G."/>
            <person name="Pinnaka A.K."/>
            <person name="Shivaji S."/>
        </authorList>
    </citation>
    <scope>NUCLEOTIDE SEQUENCE [LARGE SCALE GENOMIC DNA]</scope>
    <source>
        <strain evidence="10 11">AMV1</strain>
    </source>
</reference>
<dbReference type="Pfam" id="PF00501">
    <property type="entry name" value="AMP-binding"/>
    <property type="match status" value="1"/>
</dbReference>
<keyword evidence="4" id="KW-0443">Lipid metabolism</keyword>
<dbReference type="InterPro" id="IPR042099">
    <property type="entry name" value="ANL_N_sf"/>
</dbReference>
<keyword evidence="11" id="KW-1185">Reference proteome</keyword>
<evidence type="ECO:0000256" key="7">
    <source>
        <dbReference type="ARBA" id="ARBA00067668"/>
    </source>
</evidence>
<name>V4RIM5_9HYPH</name>
<evidence type="ECO:0000256" key="1">
    <source>
        <dbReference type="ARBA" id="ARBA00006432"/>
    </source>
</evidence>
<dbReference type="InterPro" id="IPR000873">
    <property type="entry name" value="AMP-dep_synth/lig_dom"/>
</dbReference>
<evidence type="ECO:0000256" key="2">
    <source>
        <dbReference type="ARBA" id="ARBA00022598"/>
    </source>
</evidence>
<dbReference type="FunFam" id="3.30.300.30:FF:000008">
    <property type="entry name" value="2,3-dihydroxybenzoate-AMP ligase"/>
    <property type="match status" value="1"/>
</dbReference>
<dbReference type="OrthoDB" id="9803968at2"/>
<protein>
    <recommendedName>
        <fullName evidence="7">3-methylmercaptopropionyl-CoA ligase</fullName>
        <ecNumber evidence="6">6.2.1.44</ecNumber>
    </recommendedName>
</protein>
<dbReference type="PANTHER" id="PTHR43859:SF4">
    <property type="entry name" value="BUTANOATE--COA LIGASE AAE1-RELATED"/>
    <property type="match status" value="1"/>
</dbReference>
<dbReference type="PROSITE" id="PS00455">
    <property type="entry name" value="AMP_BINDING"/>
    <property type="match status" value="1"/>
</dbReference>
<dbReference type="AlphaFoldDB" id="V4RIM5"/>
<dbReference type="STRING" id="631454.N177_3198"/>
<dbReference type="Gene3D" id="3.30.300.30">
    <property type="match status" value="1"/>
</dbReference>
<dbReference type="EC" id="6.2.1.44" evidence="6"/>
<dbReference type="PATRIC" id="fig|631454.5.peg.3158"/>
<feature type="domain" description="AMP-dependent synthetase/ligase" evidence="8">
    <location>
        <begin position="25"/>
        <end position="403"/>
    </location>
</feature>
<feature type="domain" description="AMP-binding enzyme C-terminal" evidence="9">
    <location>
        <begin position="453"/>
        <end position="527"/>
    </location>
</feature>
<evidence type="ECO:0000313" key="10">
    <source>
        <dbReference type="EMBL" id="ESR23130.1"/>
    </source>
</evidence>
<accession>V4RIM5</accession>
<dbReference type="NCBIfam" id="NF006020">
    <property type="entry name" value="PRK08162.1"/>
    <property type="match status" value="1"/>
</dbReference>
<dbReference type="CDD" id="cd12118">
    <property type="entry name" value="ttLC_FACS_AEE21_like"/>
    <property type="match status" value="1"/>
</dbReference>
<dbReference type="eggNOG" id="COG0318">
    <property type="taxonomic scope" value="Bacteria"/>
</dbReference>
<dbReference type="Gene3D" id="3.40.50.12780">
    <property type="entry name" value="N-terminal domain of ligase-like"/>
    <property type="match status" value="1"/>
</dbReference>
<evidence type="ECO:0000313" key="11">
    <source>
        <dbReference type="Proteomes" id="UP000017819"/>
    </source>
</evidence>
<comment type="catalytic activity">
    <reaction evidence="5">
        <text>3-(methylsulfanyl)propanoate + ATP + CoA = 3-(methylsulfanyl)propanoyl-CoA + AMP + diphosphate</text>
        <dbReference type="Rhea" id="RHEA:43052"/>
        <dbReference type="ChEBI" id="CHEBI:30616"/>
        <dbReference type="ChEBI" id="CHEBI:33019"/>
        <dbReference type="ChEBI" id="CHEBI:49016"/>
        <dbReference type="ChEBI" id="CHEBI:57287"/>
        <dbReference type="ChEBI" id="CHEBI:82815"/>
        <dbReference type="ChEBI" id="CHEBI:456215"/>
        <dbReference type="EC" id="6.2.1.44"/>
    </reaction>
    <physiologicalReaction direction="left-to-right" evidence="5">
        <dbReference type="Rhea" id="RHEA:43053"/>
    </physiologicalReaction>
</comment>
<sequence>MTKYDSGLDRRPANFQPLTPLSFLDRAGRVFPDQTAIVHGTARRSYREFYARARKLASALERRGVGRNDTVSVMLANTPPMLEAHYGVPMCGGVLNTLNTRLDAAIIAFILDHAETKVLITDREFAPTVKAALEQAKVRPLVVDYDDPEFPQEGERLGAIGYEELLAEGDEAYEWLMPDDEWDAISLNYTSGTTGNPKGVVYHHRGAALLAQGNVITGGMGKHSVYLWTLPMFHCNGWCFPWTMSVIAGTHVCLRSVRQQAIWDALADHSVTHLCGAPIVMSTILSTPADKKRRLDRTVEFFTAAAPPPEAVLAAMAENGFNVTHLYGLTETYGPAVVNDWKAEWSALDGAAQAAKKARQGVRYVALEGLSVRDAETMEPVPADGATLGEVMFRGNVVMKGYLKNEAATEEAFRGGWFHSGDLGVMHPDGYVQLKDRSKDIIISGGENISSIEVEDAIYKHPKVSAVAVVAKPDDKWGETPCAFVETRPGEELTADEVIAWCRDRLAHFKCPRHVVFTELPKTSTGKVQKYVLREMAKDA</sequence>
<evidence type="ECO:0000259" key="9">
    <source>
        <dbReference type="Pfam" id="PF13193"/>
    </source>
</evidence>
<keyword evidence="2 10" id="KW-0436">Ligase</keyword>
<comment type="similarity">
    <text evidence="1">Belongs to the ATP-dependent AMP-binding enzyme family.</text>
</comment>
<dbReference type="Proteomes" id="UP000017819">
    <property type="component" value="Unassembled WGS sequence"/>
</dbReference>
<dbReference type="InterPro" id="IPR025110">
    <property type="entry name" value="AMP-bd_C"/>
</dbReference>
<evidence type="ECO:0000256" key="5">
    <source>
        <dbReference type="ARBA" id="ARBA00051915"/>
    </source>
</evidence>
<dbReference type="PANTHER" id="PTHR43859">
    <property type="entry name" value="ACYL-ACTIVATING ENZYME"/>
    <property type="match status" value="1"/>
</dbReference>
<evidence type="ECO:0000256" key="4">
    <source>
        <dbReference type="ARBA" id="ARBA00023098"/>
    </source>
</evidence>
<proteinExistence type="inferred from homology"/>
<dbReference type="InterPro" id="IPR020845">
    <property type="entry name" value="AMP-binding_CS"/>
</dbReference>
<dbReference type="GO" id="GO:0006631">
    <property type="term" value="P:fatty acid metabolic process"/>
    <property type="evidence" value="ECO:0007669"/>
    <property type="project" value="UniProtKB-KW"/>
</dbReference>
<dbReference type="Pfam" id="PF13193">
    <property type="entry name" value="AMP-binding_C"/>
    <property type="match status" value="1"/>
</dbReference>